<feature type="transmembrane region" description="Helical" evidence="8">
    <location>
        <begin position="6"/>
        <end position="25"/>
    </location>
</feature>
<evidence type="ECO:0000256" key="5">
    <source>
        <dbReference type="ARBA" id="ARBA00022692"/>
    </source>
</evidence>
<keyword evidence="6 8" id="KW-1133">Transmembrane helix</keyword>
<dbReference type="InterPro" id="IPR037185">
    <property type="entry name" value="EmrE-like"/>
</dbReference>
<gene>
    <name evidence="10" type="ORF">C8N32_11630</name>
</gene>
<keyword evidence="4" id="KW-1003">Cell membrane</keyword>
<dbReference type="PANTHER" id="PTHR22911">
    <property type="entry name" value="ACYL-MALONYL CONDENSING ENZYME-RELATED"/>
    <property type="match status" value="1"/>
</dbReference>
<keyword evidence="11" id="KW-1185">Reference proteome</keyword>
<feature type="transmembrane region" description="Helical" evidence="8">
    <location>
        <begin position="70"/>
        <end position="89"/>
    </location>
</feature>
<dbReference type="SUPFAM" id="SSF103481">
    <property type="entry name" value="Multidrug resistance efflux transporter EmrE"/>
    <property type="match status" value="2"/>
</dbReference>
<evidence type="ECO:0000313" key="10">
    <source>
        <dbReference type="EMBL" id="PTN01157.1"/>
    </source>
</evidence>
<organism evidence="10 11">
    <name type="scientific">Rhodovulum imhoffii</name>
    <dbReference type="NCBI Taxonomy" id="365340"/>
    <lineage>
        <taxon>Bacteria</taxon>
        <taxon>Pseudomonadati</taxon>
        <taxon>Pseudomonadota</taxon>
        <taxon>Alphaproteobacteria</taxon>
        <taxon>Rhodobacterales</taxon>
        <taxon>Paracoccaceae</taxon>
        <taxon>Rhodovulum</taxon>
    </lineage>
</organism>
<dbReference type="GO" id="GO:0005886">
    <property type="term" value="C:plasma membrane"/>
    <property type="evidence" value="ECO:0007669"/>
    <property type="project" value="UniProtKB-SubCell"/>
</dbReference>
<dbReference type="AlphaFoldDB" id="A0A2T5BQ38"/>
<proteinExistence type="inferred from homology"/>
<dbReference type="PANTHER" id="PTHR22911:SF137">
    <property type="entry name" value="SOLUTE CARRIER FAMILY 35 MEMBER G2-RELATED"/>
    <property type="match status" value="1"/>
</dbReference>
<sequence>MSDPARGVLAIVAACVIWGLSSIYYKLLSHVPAPEVLAHRTLWSLVFFGFVLSVQGRLGQVWGLVRSHRVGWVVLAALAISFNWFLFISAVQTGKAMQASLGYYIFPLVAVVFGVLFRGERLTPVQWLAVGLAALAVLGLTLGLGVVPVISLALALSFGAYGLLKGRVEAGPVLSVTGEVLLLTPLALIWLWAGPAETFGQDWRDSLLLVCSGPLTATPLILFSYAARRISYASVGLIQYINPTLQFLVATFVFGEIFTQWHGLAFGGIWTALALYSVSALRQERALRRAASSASTVGITRM</sequence>
<evidence type="ECO:0000256" key="4">
    <source>
        <dbReference type="ARBA" id="ARBA00022475"/>
    </source>
</evidence>
<comment type="caution">
    <text evidence="10">The sequence shown here is derived from an EMBL/GenBank/DDBJ whole genome shotgun (WGS) entry which is preliminary data.</text>
</comment>
<evidence type="ECO:0000256" key="7">
    <source>
        <dbReference type="ARBA" id="ARBA00023136"/>
    </source>
</evidence>
<dbReference type="InterPro" id="IPR000620">
    <property type="entry name" value="EamA_dom"/>
</dbReference>
<feature type="transmembrane region" description="Helical" evidence="8">
    <location>
        <begin position="125"/>
        <end position="158"/>
    </location>
</feature>
<accession>A0A2T5BQ38</accession>
<feature type="transmembrane region" description="Helical" evidence="8">
    <location>
        <begin position="101"/>
        <end position="119"/>
    </location>
</feature>
<evidence type="ECO:0000256" key="1">
    <source>
        <dbReference type="ARBA" id="ARBA00004651"/>
    </source>
</evidence>
<feature type="transmembrane region" description="Helical" evidence="8">
    <location>
        <begin position="261"/>
        <end position="281"/>
    </location>
</feature>
<dbReference type="InterPro" id="IPR004626">
    <property type="entry name" value="RarD"/>
</dbReference>
<evidence type="ECO:0000256" key="3">
    <source>
        <dbReference type="ARBA" id="ARBA00022448"/>
    </source>
</evidence>
<feature type="transmembrane region" description="Helical" evidence="8">
    <location>
        <begin position="206"/>
        <end position="225"/>
    </location>
</feature>
<protein>
    <submittedName>
        <fullName evidence="10">Chloramphenicol-sensitive protein RarD</fullName>
    </submittedName>
</protein>
<dbReference type="Pfam" id="PF00892">
    <property type="entry name" value="EamA"/>
    <property type="match status" value="1"/>
</dbReference>
<feature type="transmembrane region" description="Helical" evidence="8">
    <location>
        <begin position="237"/>
        <end position="255"/>
    </location>
</feature>
<evidence type="ECO:0000256" key="2">
    <source>
        <dbReference type="ARBA" id="ARBA00007362"/>
    </source>
</evidence>
<comment type="subcellular location">
    <subcellularLocation>
        <location evidence="1">Cell membrane</location>
        <topology evidence="1">Multi-pass membrane protein</topology>
    </subcellularLocation>
</comment>
<feature type="transmembrane region" description="Helical" evidence="8">
    <location>
        <begin position="37"/>
        <end position="58"/>
    </location>
</feature>
<keyword evidence="3" id="KW-0813">Transport</keyword>
<name>A0A2T5BQ38_9RHOB</name>
<feature type="domain" description="EamA" evidence="9">
    <location>
        <begin position="6"/>
        <end position="141"/>
    </location>
</feature>
<evidence type="ECO:0000313" key="11">
    <source>
        <dbReference type="Proteomes" id="UP000243859"/>
    </source>
</evidence>
<reference evidence="10 11" key="1">
    <citation type="submission" date="2018-04" db="EMBL/GenBank/DDBJ databases">
        <title>Genomic Encyclopedia of Archaeal and Bacterial Type Strains, Phase II (KMG-II): from individual species to whole genera.</title>
        <authorList>
            <person name="Goeker M."/>
        </authorList>
    </citation>
    <scope>NUCLEOTIDE SEQUENCE [LARGE SCALE GENOMIC DNA]</scope>
    <source>
        <strain evidence="10 11">DSM 18064</strain>
    </source>
</reference>
<keyword evidence="7 8" id="KW-0472">Membrane</keyword>
<dbReference type="Proteomes" id="UP000243859">
    <property type="component" value="Unassembled WGS sequence"/>
</dbReference>
<comment type="similarity">
    <text evidence="2">Belongs to the EamA transporter family.</text>
</comment>
<dbReference type="EMBL" id="QAAA01000016">
    <property type="protein sequence ID" value="PTN01157.1"/>
    <property type="molecule type" value="Genomic_DNA"/>
</dbReference>
<evidence type="ECO:0000259" key="9">
    <source>
        <dbReference type="Pfam" id="PF00892"/>
    </source>
</evidence>
<dbReference type="RefSeq" id="WP_107893165.1">
    <property type="nucleotide sequence ID" value="NZ_QAAA01000016.1"/>
</dbReference>
<feature type="transmembrane region" description="Helical" evidence="8">
    <location>
        <begin position="170"/>
        <end position="194"/>
    </location>
</feature>
<keyword evidence="5 8" id="KW-0812">Transmembrane</keyword>
<evidence type="ECO:0000256" key="8">
    <source>
        <dbReference type="SAM" id="Phobius"/>
    </source>
</evidence>
<evidence type="ECO:0000256" key="6">
    <source>
        <dbReference type="ARBA" id="ARBA00022989"/>
    </source>
</evidence>
<dbReference type="NCBIfam" id="TIGR00688">
    <property type="entry name" value="rarD"/>
    <property type="match status" value="1"/>
</dbReference>
<dbReference type="OrthoDB" id="369870at2"/>